<reference evidence="1 2" key="1">
    <citation type="submission" date="2016-06" db="EMBL/GenBank/DDBJ databases">
        <title>Genome sequence of endosymbiont of Candidatus Endolucinida thiodiazotropha.</title>
        <authorList>
            <person name="Poehlein A."/>
            <person name="Koenig S."/>
            <person name="Heiden S.E."/>
            <person name="Thuermer A."/>
            <person name="Voget S."/>
            <person name="Daniel R."/>
            <person name="Markert S."/>
            <person name="Gros O."/>
            <person name="Schweder T."/>
        </authorList>
    </citation>
    <scope>NUCLEOTIDE SEQUENCE [LARGE SCALE GENOMIC DNA]</scope>
    <source>
        <strain evidence="1 2">COS</strain>
    </source>
</reference>
<accession>A0A7Z0VHC4</accession>
<dbReference type="PANTHER" id="PTHR36529:SF1">
    <property type="entry name" value="GLYCOSYLTRANSFERASE"/>
    <property type="match status" value="1"/>
</dbReference>
<name>A0A7Z0VHC4_9GAMM</name>
<organism evidence="1 2">
    <name type="scientific">Candidatus Thiodiazotropha endolucinida</name>
    <dbReference type="NCBI Taxonomy" id="1655433"/>
    <lineage>
        <taxon>Bacteria</taxon>
        <taxon>Pseudomonadati</taxon>
        <taxon>Pseudomonadota</taxon>
        <taxon>Gammaproteobacteria</taxon>
        <taxon>Chromatiales</taxon>
        <taxon>Sedimenticolaceae</taxon>
        <taxon>Candidatus Thiodiazotropha</taxon>
    </lineage>
</organism>
<sequence>MDQCAILIFAKTPYPGSVKTRLIPALGEDETTRLYTRLLTRMVDWTCNQTPFATELWVTPGRDHPLWRQLAAEYDLPLYLQQGDDLGARMGLAAKTALTRHRHVALLGVDCPALTARHIHQTFHWLENGEDAVLGPAEDGGYVLLGLNNYHKDLFEGHHWGGGDVAASTRAVLADLGWHWRELPQLWDLDRPQDLERLQLGYPEICRS</sequence>
<dbReference type="GO" id="GO:0043814">
    <property type="term" value="F:phospholactate guanylyltransferase activity"/>
    <property type="evidence" value="ECO:0007669"/>
    <property type="project" value="UniProtKB-EC"/>
</dbReference>
<dbReference type="InterPro" id="IPR029044">
    <property type="entry name" value="Nucleotide-diphossugar_trans"/>
</dbReference>
<proteinExistence type="predicted"/>
<dbReference type="NCBIfam" id="TIGR04282">
    <property type="entry name" value="glyco_like_cofC"/>
    <property type="match status" value="1"/>
</dbReference>
<dbReference type="Gene3D" id="3.90.550.10">
    <property type="entry name" value="Spore Coat Polysaccharide Biosynthesis Protein SpsA, Chain A"/>
    <property type="match status" value="1"/>
</dbReference>
<evidence type="ECO:0000313" key="2">
    <source>
        <dbReference type="Proteomes" id="UP000094769"/>
    </source>
</evidence>
<dbReference type="SUPFAM" id="SSF53448">
    <property type="entry name" value="Nucleotide-diphospho-sugar transferases"/>
    <property type="match status" value="1"/>
</dbReference>
<dbReference type="InterPro" id="IPR018641">
    <property type="entry name" value="Trfase_1_rSAM/seldom-assoc"/>
</dbReference>
<evidence type="ECO:0000313" key="1">
    <source>
        <dbReference type="EMBL" id="ODJ85604.1"/>
    </source>
</evidence>
<dbReference type="RefSeq" id="WP_069128462.1">
    <property type="nucleotide sequence ID" value="NZ_MARB01000047.1"/>
</dbReference>
<keyword evidence="1" id="KW-0548">Nucleotidyltransferase</keyword>
<gene>
    <name evidence="1" type="primary">cofC</name>
    <name evidence="1" type="ORF">CODIS_41800</name>
</gene>
<protein>
    <submittedName>
        <fullName evidence="1">2-phospho-L-lactate guanylyltransferase</fullName>
        <ecNumber evidence="1">2.7.7.68</ecNumber>
    </submittedName>
</protein>
<dbReference type="OrthoDB" id="9798250at2"/>
<dbReference type="Pfam" id="PF09837">
    <property type="entry name" value="DUF2064"/>
    <property type="match status" value="1"/>
</dbReference>
<keyword evidence="2" id="KW-1185">Reference proteome</keyword>
<keyword evidence="1" id="KW-0808">Transferase</keyword>
<dbReference type="EMBL" id="MARB01000047">
    <property type="protein sequence ID" value="ODJ85604.1"/>
    <property type="molecule type" value="Genomic_DNA"/>
</dbReference>
<dbReference type="PANTHER" id="PTHR36529">
    <property type="entry name" value="SLL1095 PROTEIN"/>
    <property type="match status" value="1"/>
</dbReference>
<dbReference type="EC" id="2.7.7.68" evidence="1"/>
<comment type="caution">
    <text evidence="1">The sequence shown here is derived from an EMBL/GenBank/DDBJ whole genome shotgun (WGS) entry which is preliminary data.</text>
</comment>
<dbReference type="Proteomes" id="UP000094769">
    <property type="component" value="Unassembled WGS sequence"/>
</dbReference>
<dbReference type="AlphaFoldDB" id="A0A7Z0VHC4"/>